<organism evidence="2 3">
    <name type="scientific">Synechococcus phage ACG-2014j</name>
    <dbReference type="NCBI Taxonomy" id="1493514"/>
    <lineage>
        <taxon>Viruses</taxon>
        <taxon>Duplodnaviria</taxon>
        <taxon>Heunggongvirae</taxon>
        <taxon>Uroviricota</taxon>
        <taxon>Caudoviricetes</taxon>
        <taxon>Pantevenvirales</taxon>
        <taxon>Kyanoviridae</taxon>
        <taxon>Potamoivirus</taxon>
        <taxon>Potamoivirus tusconj</taxon>
    </lineage>
</organism>
<evidence type="ECO:0000256" key="1">
    <source>
        <dbReference type="SAM" id="Phobius"/>
    </source>
</evidence>
<gene>
    <name evidence="2" type="ORF">Syn7803US23_119</name>
</gene>
<evidence type="ECO:0000313" key="2">
    <source>
        <dbReference type="EMBL" id="AIX28463.1"/>
    </source>
</evidence>
<proteinExistence type="predicted"/>
<keyword evidence="3" id="KW-1185">Reference proteome</keyword>
<accession>A0A0E3HIF3</accession>
<sequence>MNPSLVLLLCLSPLAIIFIILKLSMWITETVSFRAETDKLKRMQHGPYEFWDEEEEDEWT</sequence>
<name>A0A0E3HIF3_9CAUD</name>
<evidence type="ECO:0000313" key="3">
    <source>
        <dbReference type="Proteomes" id="UP000185285"/>
    </source>
</evidence>
<keyword evidence="1" id="KW-1133">Transmembrane helix</keyword>
<keyword evidence="1" id="KW-0472">Membrane</keyword>
<dbReference type="EMBL" id="KJ019089">
    <property type="protein sequence ID" value="AIX28463.1"/>
    <property type="molecule type" value="Genomic_DNA"/>
</dbReference>
<feature type="transmembrane region" description="Helical" evidence="1">
    <location>
        <begin position="6"/>
        <end position="27"/>
    </location>
</feature>
<keyword evidence="1" id="KW-0812">Transmembrane</keyword>
<reference evidence="2 3" key="1">
    <citation type="submission" date="2013-12" db="EMBL/GenBank/DDBJ databases">
        <title>Ecological redundancy of diverse viral populations within a natural community.</title>
        <authorList>
            <person name="Gregory A.C."/>
            <person name="LaButti K."/>
            <person name="Copeland A."/>
            <person name="Woyke T."/>
            <person name="Sullivan M.B."/>
        </authorList>
    </citation>
    <scope>NUCLEOTIDE SEQUENCE [LARGE SCALE GENOMIC DNA]</scope>
    <source>
        <strain evidence="2">Syn7803US23</strain>
    </source>
</reference>
<dbReference type="Proteomes" id="UP000185285">
    <property type="component" value="Segment"/>
</dbReference>
<protein>
    <submittedName>
        <fullName evidence="2">Uncharacterized protein</fullName>
    </submittedName>
</protein>